<sequence length="299" mass="32120">MNTDDVLVFTTAASAGSLSEAARRLGLAPMVATRRLASLETALGVRLMHRTTRSLSLTAEGQTFLPFALALVENEEEAMARLRTEGKGAAGLLRVSVPVAFGLKLVAPLIPTLLAENQDLRISLELNDGLPDLVSAGIDLAIRIARLKDSSLVAQKLATNPRTLVAAPSYLGRQGVPIRIEDLMQHECLPMSGVTHWTFLTAGVETHVRLNSRFSSSSIEGCHATCLAGGGIALLSDWNVNDDLKAGRLVRIEIPDVEPETTAIWAVYPTTKLVLPKVRVFIASLRTALTSTRLDEPTV</sequence>
<dbReference type="RefSeq" id="WP_106666021.1">
    <property type="nucleotide sequence ID" value="NZ_PGGM01000011.1"/>
</dbReference>
<dbReference type="GO" id="GO:0043565">
    <property type="term" value="F:sequence-specific DNA binding"/>
    <property type="evidence" value="ECO:0007669"/>
    <property type="project" value="TreeGrafter"/>
</dbReference>
<dbReference type="PROSITE" id="PS50931">
    <property type="entry name" value="HTH_LYSR"/>
    <property type="match status" value="1"/>
</dbReference>
<dbReference type="Gene3D" id="1.10.10.10">
    <property type="entry name" value="Winged helix-like DNA-binding domain superfamily/Winged helix DNA-binding domain"/>
    <property type="match status" value="1"/>
</dbReference>
<dbReference type="Gene3D" id="3.40.190.290">
    <property type="match status" value="1"/>
</dbReference>
<dbReference type="OrthoDB" id="9786526at2"/>
<dbReference type="InterPro" id="IPR000847">
    <property type="entry name" value="LysR_HTH_N"/>
</dbReference>
<protein>
    <submittedName>
        <fullName evidence="6">LysR family transcriptional regulator</fullName>
    </submittedName>
</protein>
<reference evidence="7" key="1">
    <citation type="submission" date="2017-11" db="EMBL/GenBank/DDBJ databases">
        <authorList>
            <person name="Kuznetsova I."/>
            <person name="Sazanova A."/>
            <person name="Chirak E."/>
            <person name="Safronova V."/>
            <person name="Willems A."/>
        </authorList>
    </citation>
    <scope>NUCLEOTIDE SEQUENCE [LARGE SCALE GENOMIC DNA]</scope>
    <source>
        <strain evidence="7">CCBAU 03422</strain>
    </source>
</reference>
<dbReference type="InterPro" id="IPR058163">
    <property type="entry name" value="LysR-type_TF_proteobact-type"/>
</dbReference>
<dbReference type="InterPro" id="IPR005119">
    <property type="entry name" value="LysR_subst-bd"/>
</dbReference>
<accession>A0A2P7B5U3</accession>
<evidence type="ECO:0000256" key="3">
    <source>
        <dbReference type="ARBA" id="ARBA00023125"/>
    </source>
</evidence>
<dbReference type="InterPro" id="IPR036388">
    <property type="entry name" value="WH-like_DNA-bd_sf"/>
</dbReference>
<evidence type="ECO:0000259" key="5">
    <source>
        <dbReference type="PROSITE" id="PS50931"/>
    </source>
</evidence>
<dbReference type="Pfam" id="PF03466">
    <property type="entry name" value="LysR_substrate"/>
    <property type="match status" value="1"/>
</dbReference>
<organism evidence="6 7">
    <name type="scientific">Phyllobacterium sophorae</name>
    <dbReference type="NCBI Taxonomy" id="1520277"/>
    <lineage>
        <taxon>Bacteria</taxon>
        <taxon>Pseudomonadati</taxon>
        <taxon>Pseudomonadota</taxon>
        <taxon>Alphaproteobacteria</taxon>
        <taxon>Hyphomicrobiales</taxon>
        <taxon>Phyllobacteriaceae</taxon>
        <taxon>Phyllobacterium</taxon>
    </lineage>
</organism>
<proteinExistence type="inferred from homology"/>
<dbReference type="AlphaFoldDB" id="A0A2P7B5U3"/>
<comment type="similarity">
    <text evidence="1">Belongs to the LysR transcriptional regulatory family.</text>
</comment>
<dbReference type="PANTHER" id="PTHR30537:SF5">
    <property type="entry name" value="HTH-TYPE TRANSCRIPTIONAL ACTIVATOR TTDR-RELATED"/>
    <property type="match status" value="1"/>
</dbReference>
<feature type="domain" description="HTH lysR-type" evidence="5">
    <location>
        <begin position="1"/>
        <end position="58"/>
    </location>
</feature>
<dbReference type="GO" id="GO:0006351">
    <property type="term" value="P:DNA-templated transcription"/>
    <property type="evidence" value="ECO:0007669"/>
    <property type="project" value="TreeGrafter"/>
</dbReference>
<name>A0A2P7B5U3_9HYPH</name>
<comment type="caution">
    <text evidence="6">The sequence shown here is derived from an EMBL/GenBank/DDBJ whole genome shotgun (WGS) entry which is preliminary data.</text>
</comment>
<dbReference type="SUPFAM" id="SSF46785">
    <property type="entry name" value="Winged helix' DNA-binding domain"/>
    <property type="match status" value="1"/>
</dbReference>
<keyword evidence="4" id="KW-0804">Transcription</keyword>
<dbReference type="Pfam" id="PF00126">
    <property type="entry name" value="HTH_1"/>
    <property type="match status" value="1"/>
</dbReference>
<dbReference type="Proteomes" id="UP000241764">
    <property type="component" value="Unassembled WGS sequence"/>
</dbReference>
<evidence type="ECO:0000256" key="4">
    <source>
        <dbReference type="ARBA" id="ARBA00023163"/>
    </source>
</evidence>
<keyword evidence="2" id="KW-0805">Transcription regulation</keyword>
<dbReference type="SUPFAM" id="SSF53850">
    <property type="entry name" value="Periplasmic binding protein-like II"/>
    <property type="match status" value="1"/>
</dbReference>
<gene>
    <name evidence="6" type="ORF">CU103_21210</name>
</gene>
<keyword evidence="3" id="KW-0238">DNA-binding</keyword>
<dbReference type="InterPro" id="IPR036390">
    <property type="entry name" value="WH_DNA-bd_sf"/>
</dbReference>
<evidence type="ECO:0000256" key="1">
    <source>
        <dbReference type="ARBA" id="ARBA00009437"/>
    </source>
</evidence>
<dbReference type="PANTHER" id="PTHR30537">
    <property type="entry name" value="HTH-TYPE TRANSCRIPTIONAL REGULATOR"/>
    <property type="match status" value="1"/>
</dbReference>
<dbReference type="GO" id="GO:0003700">
    <property type="term" value="F:DNA-binding transcription factor activity"/>
    <property type="evidence" value="ECO:0007669"/>
    <property type="project" value="InterPro"/>
</dbReference>
<dbReference type="EMBL" id="PGGM01000011">
    <property type="protein sequence ID" value="PSH61847.1"/>
    <property type="molecule type" value="Genomic_DNA"/>
</dbReference>
<dbReference type="CDD" id="cd08422">
    <property type="entry name" value="PBP2_CrgA_like"/>
    <property type="match status" value="1"/>
</dbReference>
<evidence type="ECO:0000256" key="2">
    <source>
        <dbReference type="ARBA" id="ARBA00023015"/>
    </source>
</evidence>
<evidence type="ECO:0000313" key="7">
    <source>
        <dbReference type="Proteomes" id="UP000241764"/>
    </source>
</evidence>
<keyword evidence="7" id="KW-1185">Reference proteome</keyword>
<evidence type="ECO:0000313" key="6">
    <source>
        <dbReference type="EMBL" id="PSH61847.1"/>
    </source>
</evidence>